<comment type="caution">
    <text evidence="4">The sequence shown here is derived from an EMBL/GenBank/DDBJ whole genome shotgun (WGS) entry which is preliminary data.</text>
</comment>
<evidence type="ECO:0000256" key="2">
    <source>
        <dbReference type="SAM" id="Phobius"/>
    </source>
</evidence>
<feature type="transmembrane region" description="Helical" evidence="2">
    <location>
        <begin position="198"/>
        <end position="222"/>
    </location>
</feature>
<organism evidence="4 5">
    <name type="scientific">Candidatus Kerfeldbacteria bacterium RIFCSPLOWO2_01_FULL_48_11</name>
    <dbReference type="NCBI Taxonomy" id="1798543"/>
    <lineage>
        <taxon>Bacteria</taxon>
        <taxon>Candidatus Kerfeldiibacteriota</taxon>
    </lineage>
</organism>
<feature type="domain" description="HMA" evidence="3">
    <location>
        <begin position="5"/>
        <end position="70"/>
    </location>
</feature>
<evidence type="ECO:0000259" key="3">
    <source>
        <dbReference type="PROSITE" id="PS50846"/>
    </source>
</evidence>
<gene>
    <name evidence="4" type="ORF">A2898_04585</name>
</gene>
<protein>
    <recommendedName>
        <fullName evidence="3">HMA domain-containing protein</fullName>
    </recommendedName>
</protein>
<evidence type="ECO:0000313" key="4">
    <source>
        <dbReference type="EMBL" id="OGY82838.1"/>
    </source>
</evidence>
<dbReference type="AlphaFoldDB" id="A0A1G2B104"/>
<feature type="transmembrane region" description="Helical" evidence="2">
    <location>
        <begin position="286"/>
        <end position="309"/>
    </location>
</feature>
<dbReference type="Gene3D" id="3.30.70.100">
    <property type="match status" value="1"/>
</dbReference>
<dbReference type="InterPro" id="IPR036163">
    <property type="entry name" value="HMA_dom_sf"/>
</dbReference>
<feature type="transmembrane region" description="Helical" evidence="2">
    <location>
        <begin position="253"/>
        <end position="274"/>
    </location>
</feature>
<dbReference type="PROSITE" id="PS01047">
    <property type="entry name" value="HMA_1"/>
    <property type="match status" value="1"/>
</dbReference>
<dbReference type="SUPFAM" id="SSF55008">
    <property type="entry name" value="HMA, heavy metal-associated domain"/>
    <property type="match status" value="1"/>
</dbReference>
<keyword evidence="1" id="KW-0479">Metal-binding</keyword>
<keyword evidence="2" id="KW-0812">Transmembrane</keyword>
<keyword evidence="2" id="KW-0472">Membrane</keyword>
<feature type="transmembrane region" description="Helical" evidence="2">
    <location>
        <begin position="229"/>
        <end position="247"/>
    </location>
</feature>
<dbReference type="EMBL" id="MHKE01000017">
    <property type="protein sequence ID" value="OGY82838.1"/>
    <property type="molecule type" value="Genomic_DNA"/>
</dbReference>
<keyword evidence="2" id="KW-1133">Transmembrane helix</keyword>
<dbReference type="Pfam" id="PF00403">
    <property type="entry name" value="HMA"/>
    <property type="match status" value="1"/>
</dbReference>
<dbReference type="Proteomes" id="UP000179164">
    <property type="component" value="Unassembled WGS sequence"/>
</dbReference>
<dbReference type="InterPro" id="IPR006121">
    <property type="entry name" value="HMA_dom"/>
</dbReference>
<name>A0A1G2B104_9BACT</name>
<dbReference type="STRING" id="1798543.A2898_04585"/>
<accession>A0A1G2B104</accession>
<dbReference type="GO" id="GO:0046872">
    <property type="term" value="F:metal ion binding"/>
    <property type="evidence" value="ECO:0007669"/>
    <property type="project" value="UniProtKB-KW"/>
</dbReference>
<dbReference type="CDD" id="cd00371">
    <property type="entry name" value="HMA"/>
    <property type="match status" value="1"/>
</dbReference>
<reference evidence="4 5" key="1">
    <citation type="journal article" date="2016" name="Nat. Commun.">
        <title>Thousands of microbial genomes shed light on interconnected biogeochemical processes in an aquifer system.</title>
        <authorList>
            <person name="Anantharaman K."/>
            <person name="Brown C.T."/>
            <person name="Hug L.A."/>
            <person name="Sharon I."/>
            <person name="Castelle C.J."/>
            <person name="Probst A.J."/>
            <person name="Thomas B.C."/>
            <person name="Singh A."/>
            <person name="Wilkins M.J."/>
            <person name="Karaoz U."/>
            <person name="Brodie E.L."/>
            <person name="Williams K.H."/>
            <person name="Hubbard S.S."/>
            <person name="Banfield J.F."/>
        </authorList>
    </citation>
    <scope>NUCLEOTIDE SEQUENCE [LARGE SCALE GENOMIC DNA]</scope>
</reference>
<dbReference type="PROSITE" id="PS50846">
    <property type="entry name" value="HMA_2"/>
    <property type="match status" value="1"/>
</dbReference>
<feature type="transmembrane region" description="Helical" evidence="2">
    <location>
        <begin position="173"/>
        <end position="192"/>
    </location>
</feature>
<evidence type="ECO:0000313" key="5">
    <source>
        <dbReference type="Proteomes" id="UP000179164"/>
    </source>
</evidence>
<feature type="transmembrane region" description="Helical" evidence="2">
    <location>
        <begin position="112"/>
        <end position="131"/>
    </location>
</feature>
<feature type="transmembrane region" description="Helical" evidence="2">
    <location>
        <begin position="143"/>
        <end position="161"/>
    </location>
</feature>
<evidence type="ECO:0000256" key="1">
    <source>
        <dbReference type="ARBA" id="ARBA00022723"/>
    </source>
</evidence>
<dbReference type="InterPro" id="IPR017969">
    <property type="entry name" value="Heavy-metal-associated_CS"/>
</dbReference>
<proteinExistence type="predicted"/>
<sequence>MTETIVKDIWIQGMHCDACEKTITKALGRIGVEVEDIRYTSERVELRYDPAIVPFSKVREAIANVGYSASETSVQDRDSGESLSERVRRVKQSFFKDPAAYTFEKNVIKSTLGTLVVVAALAYFTYFVFFWNVESFWGNYGQYIGYLIIAVVATGGAIRHLRAFRGAVSCMTGMMIGMTIGMISGLLLGIVIGTTNGMFVGSVFGMIIGMGVGGWVGACCGIMGIMEGMMAGLMGGTMGAMTAVMMFSDRLTIFLPIFFVATLMILAGMSYLVYKEHKHGRQEVRPYGFWPYTLLNFAVVLAGILLMVWGPRSVFLQ</sequence>